<evidence type="ECO:0000256" key="6">
    <source>
        <dbReference type="ARBA" id="ARBA00022840"/>
    </source>
</evidence>
<organism evidence="10 11">
    <name type="scientific">Aspergillus nanangensis</name>
    <dbReference type="NCBI Taxonomy" id="2582783"/>
    <lineage>
        <taxon>Eukaryota</taxon>
        <taxon>Fungi</taxon>
        <taxon>Dikarya</taxon>
        <taxon>Ascomycota</taxon>
        <taxon>Pezizomycotina</taxon>
        <taxon>Eurotiomycetes</taxon>
        <taxon>Eurotiomycetidae</taxon>
        <taxon>Eurotiales</taxon>
        <taxon>Aspergillaceae</taxon>
        <taxon>Aspergillus</taxon>
        <taxon>Aspergillus subgen. Circumdati</taxon>
    </lineage>
</organism>
<evidence type="ECO:0000256" key="4">
    <source>
        <dbReference type="ARBA" id="ARBA00022741"/>
    </source>
</evidence>
<dbReference type="EC" id="2.7.11.1" evidence="1"/>
<dbReference type="InterPro" id="IPR051334">
    <property type="entry name" value="SRPK"/>
</dbReference>
<dbReference type="GO" id="GO:0000245">
    <property type="term" value="P:spliceosomal complex assembly"/>
    <property type="evidence" value="ECO:0007669"/>
    <property type="project" value="TreeGrafter"/>
</dbReference>
<proteinExistence type="predicted"/>
<keyword evidence="3" id="KW-0808">Transferase</keyword>
<dbReference type="Gene3D" id="3.30.200.20">
    <property type="entry name" value="Phosphorylase Kinase, domain 1"/>
    <property type="match status" value="1"/>
</dbReference>
<comment type="caution">
    <text evidence="10">The sequence shown here is derived from an EMBL/GenBank/DDBJ whole genome shotgun (WGS) entry which is preliminary data.</text>
</comment>
<keyword evidence="4" id="KW-0547">Nucleotide-binding</keyword>
<dbReference type="InterPro" id="IPR008271">
    <property type="entry name" value="Ser/Thr_kinase_AS"/>
</dbReference>
<evidence type="ECO:0000313" key="10">
    <source>
        <dbReference type="EMBL" id="KAF9894397.1"/>
    </source>
</evidence>
<reference evidence="10" key="1">
    <citation type="journal article" date="2019" name="Beilstein J. Org. Chem.">
        <title>Nanangenines: drimane sesquiterpenoids as the dominant metabolite cohort of a novel Australian fungus, Aspergillus nanangensis.</title>
        <authorList>
            <person name="Lacey H.J."/>
            <person name="Gilchrist C.L.M."/>
            <person name="Crombie A."/>
            <person name="Kalaitzis J.A."/>
            <person name="Vuong D."/>
            <person name="Rutledge P.J."/>
            <person name="Turner P."/>
            <person name="Pitt J.I."/>
            <person name="Lacey E."/>
            <person name="Chooi Y.H."/>
            <person name="Piggott A.M."/>
        </authorList>
    </citation>
    <scope>NUCLEOTIDE SEQUENCE</scope>
    <source>
        <strain evidence="10">MST-FP2251</strain>
    </source>
</reference>
<keyword evidence="6" id="KW-0067">ATP-binding</keyword>
<dbReference type="PANTHER" id="PTHR47634:SF9">
    <property type="entry name" value="PROTEIN KINASE DOMAIN-CONTAINING PROTEIN-RELATED"/>
    <property type="match status" value="1"/>
</dbReference>
<evidence type="ECO:0000256" key="1">
    <source>
        <dbReference type="ARBA" id="ARBA00012513"/>
    </source>
</evidence>
<dbReference type="PROSITE" id="PS50011">
    <property type="entry name" value="PROTEIN_KINASE_DOM"/>
    <property type="match status" value="1"/>
</dbReference>
<gene>
    <name evidence="10" type="ORF">FE257_007900</name>
</gene>
<evidence type="ECO:0000256" key="2">
    <source>
        <dbReference type="ARBA" id="ARBA00022527"/>
    </source>
</evidence>
<dbReference type="Pfam" id="PF00069">
    <property type="entry name" value="Pkinase"/>
    <property type="match status" value="2"/>
</dbReference>
<evidence type="ECO:0000256" key="3">
    <source>
        <dbReference type="ARBA" id="ARBA00022679"/>
    </source>
</evidence>
<evidence type="ECO:0000256" key="8">
    <source>
        <dbReference type="ARBA" id="ARBA00048679"/>
    </source>
</evidence>
<evidence type="ECO:0000259" key="9">
    <source>
        <dbReference type="PROSITE" id="PS50011"/>
    </source>
</evidence>
<evidence type="ECO:0000256" key="7">
    <source>
        <dbReference type="ARBA" id="ARBA00047899"/>
    </source>
</evidence>
<keyword evidence="11" id="KW-1185">Reference proteome</keyword>
<dbReference type="Gene3D" id="1.10.510.10">
    <property type="entry name" value="Transferase(Phosphotransferase) domain 1"/>
    <property type="match status" value="1"/>
</dbReference>
<keyword evidence="5" id="KW-0418">Kinase</keyword>
<dbReference type="InterPro" id="IPR011009">
    <property type="entry name" value="Kinase-like_dom_sf"/>
</dbReference>
<dbReference type="AlphaFoldDB" id="A0AAD4CXM4"/>
<reference evidence="10" key="2">
    <citation type="submission" date="2020-02" db="EMBL/GenBank/DDBJ databases">
        <authorList>
            <person name="Gilchrist C.L.M."/>
            <person name="Chooi Y.-H."/>
        </authorList>
    </citation>
    <scope>NUCLEOTIDE SEQUENCE</scope>
    <source>
        <strain evidence="10">MST-FP2251</strain>
    </source>
</reference>
<keyword evidence="2" id="KW-0723">Serine/threonine-protein kinase</keyword>
<dbReference type="PROSITE" id="PS00108">
    <property type="entry name" value="PROTEIN_KINASE_ST"/>
    <property type="match status" value="1"/>
</dbReference>
<name>A0AAD4CXM4_ASPNN</name>
<dbReference type="SUPFAM" id="SSF56112">
    <property type="entry name" value="Protein kinase-like (PK-like)"/>
    <property type="match status" value="1"/>
</dbReference>
<dbReference type="GO" id="GO:0004674">
    <property type="term" value="F:protein serine/threonine kinase activity"/>
    <property type="evidence" value="ECO:0007669"/>
    <property type="project" value="UniProtKB-KW"/>
</dbReference>
<dbReference type="Proteomes" id="UP001194746">
    <property type="component" value="Unassembled WGS sequence"/>
</dbReference>
<sequence length="445" mass="51230">MTGLMSFLRARPIQLAPTTTASRIPQPELVDEERVPGYKPNFYYPANPGETIDNHYQLLFKMGWGANSTVWLAQDLTRYIWQDKRFVALKIINHNTNDARYGRKLEDHVSNVNPSHVGRWLFRTHLEAFDVAGPEGNHMCLVYRPMREPLSLFQSRFVGDQIPLLLAKFYIKYLLDGLDYLHSECKVVHTDLKPDNILVAIEDESVLSKFVNHHTHHSMSYKTDPMTGQSIYRCHNDFGPIDSKSLPKFYPQIIDLDSADHLKEDSQGREAIGILPIQPNYFRAPEVILGCGWSFSADIWNLGVLAWDLIGKSKLFCQLYDSHGHYDAKSHIAEMIALLGPPPKEVLERSDEMAKHKWPQPLRFQAGEFHQSTRECFGGRLFDDDGQFLYSRLVPDRRLEDMLPGLDEKEKEPFLGFIRDMLTWHPGERKTADELARHPFLEPGS</sequence>
<comment type="catalytic activity">
    <reaction evidence="7">
        <text>L-threonyl-[protein] + ATP = O-phospho-L-threonyl-[protein] + ADP + H(+)</text>
        <dbReference type="Rhea" id="RHEA:46608"/>
        <dbReference type="Rhea" id="RHEA-COMP:11060"/>
        <dbReference type="Rhea" id="RHEA-COMP:11605"/>
        <dbReference type="ChEBI" id="CHEBI:15378"/>
        <dbReference type="ChEBI" id="CHEBI:30013"/>
        <dbReference type="ChEBI" id="CHEBI:30616"/>
        <dbReference type="ChEBI" id="CHEBI:61977"/>
        <dbReference type="ChEBI" id="CHEBI:456216"/>
        <dbReference type="EC" id="2.7.11.1"/>
    </reaction>
</comment>
<evidence type="ECO:0000256" key="5">
    <source>
        <dbReference type="ARBA" id="ARBA00022777"/>
    </source>
</evidence>
<dbReference type="InterPro" id="IPR000719">
    <property type="entry name" value="Prot_kinase_dom"/>
</dbReference>
<comment type="catalytic activity">
    <reaction evidence="8">
        <text>L-seryl-[protein] + ATP = O-phospho-L-seryl-[protein] + ADP + H(+)</text>
        <dbReference type="Rhea" id="RHEA:17989"/>
        <dbReference type="Rhea" id="RHEA-COMP:9863"/>
        <dbReference type="Rhea" id="RHEA-COMP:11604"/>
        <dbReference type="ChEBI" id="CHEBI:15378"/>
        <dbReference type="ChEBI" id="CHEBI:29999"/>
        <dbReference type="ChEBI" id="CHEBI:30616"/>
        <dbReference type="ChEBI" id="CHEBI:83421"/>
        <dbReference type="ChEBI" id="CHEBI:456216"/>
        <dbReference type="EC" id="2.7.11.1"/>
    </reaction>
</comment>
<dbReference type="SMART" id="SM00220">
    <property type="entry name" value="S_TKc"/>
    <property type="match status" value="1"/>
</dbReference>
<feature type="domain" description="Protein kinase" evidence="9">
    <location>
        <begin position="56"/>
        <end position="441"/>
    </location>
</feature>
<dbReference type="GO" id="GO:0005524">
    <property type="term" value="F:ATP binding"/>
    <property type="evidence" value="ECO:0007669"/>
    <property type="project" value="UniProtKB-KW"/>
</dbReference>
<evidence type="ECO:0000313" key="11">
    <source>
        <dbReference type="Proteomes" id="UP001194746"/>
    </source>
</evidence>
<dbReference type="EMBL" id="VCAU01000004">
    <property type="protein sequence ID" value="KAF9894397.1"/>
    <property type="molecule type" value="Genomic_DNA"/>
</dbReference>
<dbReference type="GO" id="GO:0050684">
    <property type="term" value="P:regulation of mRNA processing"/>
    <property type="evidence" value="ECO:0007669"/>
    <property type="project" value="TreeGrafter"/>
</dbReference>
<dbReference type="PANTHER" id="PTHR47634">
    <property type="entry name" value="PROTEIN KINASE DOMAIN-CONTAINING PROTEIN-RELATED"/>
    <property type="match status" value="1"/>
</dbReference>
<accession>A0AAD4CXM4</accession>
<protein>
    <recommendedName>
        <fullName evidence="1">non-specific serine/threonine protein kinase</fullName>
        <ecNumber evidence="1">2.7.11.1</ecNumber>
    </recommendedName>
</protein>